<dbReference type="Gene3D" id="3.40.1110.10">
    <property type="entry name" value="Calcium-transporting ATPase, cytoplasmic domain N"/>
    <property type="match status" value="1"/>
</dbReference>
<dbReference type="InterPro" id="IPR036163">
    <property type="entry name" value="HMA_dom_sf"/>
</dbReference>
<evidence type="ECO:0000256" key="1">
    <source>
        <dbReference type="ARBA" id="ARBA00004651"/>
    </source>
</evidence>
<keyword evidence="3" id="KW-0813">Transport</keyword>
<dbReference type="InterPro" id="IPR021993">
    <property type="entry name" value="ATPase-cat-bd"/>
</dbReference>
<feature type="transmembrane region" description="Helical" evidence="15">
    <location>
        <begin position="249"/>
        <end position="269"/>
    </location>
</feature>
<dbReference type="PROSITE" id="PS00154">
    <property type="entry name" value="ATPASE_E1_E2"/>
    <property type="match status" value="1"/>
</dbReference>
<dbReference type="GO" id="GO:0055070">
    <property type="term" value="P:copper ion homeostasis"/>
    <property type="evidence" value="ECO:0007669"/>
    <property type="project" value="TreeGrafter"/>
</dbReference>
<feature type="transmembrane region" description="Helical" evidence="15">
    <location>
        <begin position="217"/>
        <end position="237"/>
    </location>
</feature>
<keyword evidence="10" id="KW-0460">Magnesium</keyword>
<dbReference type="NCBIfam" id="TIGR01511">
    <property type="entry name" value="ATPase-IB1_Cu"/>
    <property type="match status" value="1"/>
</dbReference>
<organism evidence="17 18">
    <name type="scientific">Leeia aquatica</name>
    <dbReference type="NCBI Taxonomy" id="2725557"/>
    <lineage>
        <taxon>Bacteria</taxon>
        <taxon>Pseudomonadati</taxon>
        <taxon>Pseudomonadota</taxon>
        <taxon>Betaproteobacteria</taxon>
        <taxon>Neisseriales</taxon>
        <taxon>Leeiaceae</taxon>
        <taxon>Leeia</taxon>
    </lineage>
</organism>
<evidence type="ECO:0000256" key="4">
    <source>
        <dbReference type="ARBA" id="ARBA00022475"/>
    </source>
</evidence>
<evidence type="ECO:0000256" key="6">
    <source>
        <dbReference type="ARBA" id="ARBA00022692"/>
    </source>
</evidence>
<dbReference type="PROSITE" id="PS50846">
    <property type="entry name" value="HMA_2"/>
    <property type="match status" value="1"/>
</dbReference>
<keyword evidence="8 15" id="KW-0547">Nucleotide-binding</keyword>
<dbReference type="GO" id="GO:0016887">
    <property type="term" value="F:ATP hydrolysis activity"/>
    <property type="evidence" value="ECO:0007669"/>
    <property type="project" value="InterPro"/>
</dbReference>
<dbReference type="PANTHER" id="PTHR43520:SF5">
    <property type="entry name" value="CATION-TRANSPORTING P-TYPE ATPASE-RELATED"/>
    <property type="match status" value="1"/>
</dbReference>
<evidence type="ECO:0000256" key="2">
    <source>
        <dbReference type="ARBA" id="ARBA00006024"/>
    </source>
</evidence>
<comment type="similarity">
    <text evidence="2 15">Belongs to the cation transport ATPase (P-type) (TC 3.A.3) family. Type IB subfamily.</text>
</comment>
<keyword evidence="9 15" id="KW-0067">ATP-binding</keyword>
<keyword evidence="13" id="KW-0406">Ion transport</keyword>
<dbReference type="GO" id="GO:0043682">
    <property type="term" value="F:P-type divalent copper transporter activity"/>
    <property type="evidence" value="ECO:0007669"/>
    <property type="project" value="TreeGrafter"/>
</dbReference>
<accession>A0A847S947</accession>
<dbReference type="Pfam" id="PF00702">
    <property type="entry name" value="Hydrolase"/>
    <property type="match status" value="1"/>
</dbReference>
<keyword evidence="12 15" id="KW-1133">Transmembrane helix</keyword>
<evidence type="ECO:0000256" key="3">
    <source>
        <dbReference type="ARBA" id="ARBA00022448"/>
    </source>
</evidence>
<dbReference type="InterPro" id="IPR018303">
    <property type="entry name" value="ATPase_P-typ_P_site"/>
</dbReference>
<dbReference type="NCBIfam" id="TIGR01512">
    <property type="entry name" value="ATPase-IB2_Cd"/>
    <property type="match status" value="1"/>
</dbReference>
<dbReference type="GO" id="GO:0005886">
    <property type="term" value="C:plasma membrane"/>
    <property type="evidence" value="ECO:0007669"/>
    <property type="project" value="UniProtKB-SubCell"/>
</dbReference>
<dbReference type="InterPro" id="IPR059000">
    <property type="entry name" value="ATPase_P-type_domA"/>
</dbReference>
<dbReference type="Gene3D" id="3.40.50.1000">
    <property type="entry name" value="HAD superfamily/HAD-like"/>
    <property type="match status" value="1"/>
</dbReference>
<dbReference type="Gene3D" id="3.30.70.100">
    <property type="match status" value="1"/>
</dbReference>
<evidence type="ECO:0000313" key="17">
    <source>
        <dbReference type="EMBL" id="NLR74116.1"/>
    </source>
</evidence>
<evidence type="ECO:0000256" key="12">
    <source>
        <dbReference type="ARBA" id="ARBA00022989"/>
    </source>
</evidence>
<keyword evidence="6 15" id="KW-0812">Transmembrane</keyword>
<evidence type="ECO:0000313" key="18">
    <source>
        <dbReference type="Proteomes" id="UP000587991"/>
    </source>
</evidence>
<dbReference type="InterPro" id="IPR001757">
    <property type="entry name" value="P_typ_ATPase"/>
</dbReference>
<dbReference type="Pfam" id="PF00403">
    <property type="entry name" value="HMA"/>
    <property type="match status" value="1"/>
</dbReference>
<evidence type="ECO:0000259" key="16">
    <source>
        <dbReference type="PROSITE" id="PS50846"/>
    </source>
</evidence>
<dbReference type="InterPro" id="IPR027256">
    <property type="entry name" value="P-typ_ATPase_IB"/>
</dbReference>
<evidence type="ECO:0000256" key="7">
    <source>
        <dbReference type="ARBA" id="ARBA00022723"/>
    </source>
</evidence>
<gene>
    <name evidence="17" type="primary">cadA</name>
    <name evidence="17" type="ORF">HF682_02985</name>
</gene>
<feature type="transmembrane region" description="Helical" evidence="15">
    <location>
        <begin position="757"/>
        <end position="773"/>
    </location>
</feature>
<dbReference type="InterPro" id="IPR036412">
    <property type="entry name" value="HAD-like_sf"/>
</dbReference>
<evidence type="ECO:0000256" key="5">
    <source>
        <dbReference type="ARBA" id="ARBA00022553"/>
    </source>
</evidence>
<reference evidence="17 18" key="1">
    <citation type="submission" date="2020-04" db="EMBL/GenBank/DDBJ databases">
        <title>Draft genome of Leeia sp. IMCC25680.</title>
        <authorList>
            <person name="Song J."/>
            <person name="Cho J.-C."/>
        </authorList>
    </citation>
    <scope>NUCLEOTIDE SEQUENCE [LARGE SCALE GENOMIC DNA]</scope>
    <source>
        <strain evidence="17 18">IMCC25680</strain>
    </source>
</reference>
<dbReference type="NCBIfam" id="TIGR01525">
    <property type="entry name" value="ATPase-IB_hvy"/>
    <property type="match status" value="1"/>
</dbReference>
<sequence length="811" mass="88387">MSELCYHCQLPVPAGADFPIRLDSGHAPACCAGCQAVAQTILDSGMGVYYRQRSEPAGKADPLPDSLRQQLLLYDDPLVQQDFVHPSDQHPELQEALLLLEGITCAACVWLNEQTVRRLPGVHHVSINYSSYRAVVRWDPAQVRLSDILQAISLIGYRAHPFDASRQAAQYQQERKTALRRVFVAGFGMMQVMMYAWPAYFSDRLELPLDQDVLMRWASLLLTLPVVLYSAWPFYLGSWRDLKSGRMGMDVPVTLGILGAFLPSVWATVSQHGAVYFDSVTMFVFLLQGGRYLELTARRKASESADSLSRLLPAFAHHLPHWPQPEVVEQPLARLEVGDHVLVKPGETIPVDGEVVDGDSLVVEALLTGESTPLPRQPGDRVVGGSLNQHNPLVIRATQVRQTTRLAGIVRLLEQALGEKPRMAELANRFAHGFVLLILLVAIATAFYWGRHDPAQALWVTVSVLVITCPCALSLAVPVALTAATGQLARLGVLVGRGHALTTLPQVTQVVFDKTGTLTLGELSVAHAHYFAPAAEVQPLLASLESRSEHPVARALLRHAGSHAALPLSDYDNQRGQGVSAVIAGQRYWLGRPEFATPHCSAPRPSQPEHAVWLASSTQWLAAFELSDTLRPDAQATVQALQRAGLRVTLASGDQRGPVAHIAHSLGISDWHASLSPEDKLALIRERQQAGEVVMMVGDGVNDAPVLAQAQLSVAMASGADLARHSADMILNTPQLWPLYQGWQLASQTRRIMRQNLLWGFCYNGIAIPLAVLGHVTPFIAGIGMAGSSLLVVLNALRLLRRNAVSYPPAA</sequence>
<dbReference type="CDD" id="cd02079">
    <property type="entry name" value="P-type_ATPase_HM"/>
    <property type="match status" value="1"/>
</dbReference>
<evidence type="ECO:0000256" key="14">
    <source>
        <dbReference type="ARBA" id="ARBA00023136"/>
    </source>
</evidence>
<dbReference type="SUPFAM" id="SSF56784">
    <property type="entry name" value="HAD-like"/>
    <property type="match status" value="1"/>
</dbReference>
<dbReference type="EMBL" id="JABAIM010000001">
    <property type="protein sequence ID" value="NLR74116.1"/>
    <property type="molecule type" value="Genomic_DNA"/>
</dbReference>
<dbReference type="InterPro" id="IPR008250">
    <property type="entry name" value="ATPase_P-typ_transduc_dom_A_sf"/>
</dbReference>
<dbReference type="GO" id="GO:0005524">
    <property type="term" value="F:ATP binding"/>
    <property type="evidence" value="ECO:0007669"/>
    <property type="project" value="UniProtKB-UniRule"/>
</dbReference>
<dbReference type="PROSITE" id="PS01229">
    <property type="entry name" value="COF_2"/>
    <property type="match status" value="1"/>
</dbReference>
<feature type="transmembrane region" description="Helical" evidence="15">
    <location>
        <begin position="178"/>
        <end position="197"/>
    </location>
</feature>
<dbReference type="SUPFAM" id="SSF81665">
    <property type="entry name" value="Calcium ATPase, transmembrane domain M"/>
    <property type="match status" value="1"/>
</dbReference>
<feature type="transmembrane region" description="Helical" evidence="15">
    <location>
        <begin position="456"/>
        <end position="481"/>
    </location>
</feature>
<protein>
    <submittedName>
        <fullName evidence="17">Cadmium-translocating P-type ATPase</fullName>
    </submittedName>
</protein>
<dbReference type="CDD" id="cd00371">
    <property type="entry name" value="HMA"/>
    <property type="match status" value="1"/>
</dbReference>
<evidence type="ECO:0000256" key="8">
    <source>
        <dbReference type="ARBA" id="ARBA00022741"/>
    </source>
</evidence>
<keyword evidence="18" id="KW-1185">Reference proteome</keyword>
<dbReference type="GO" id="GO:0005507">
    <property type="term" value="F:copper ion binding"/>
    <property type="evidence" value="ECO:0007669"/>
    <property type="project" value="TreeGrafter"/>
</dbReference>
<keyword evidence="5" id="KW-0597">Phosphoprotein</keyword>
<dbReference type="SUPFAM" id="SSF81653">
    <property type="entry name" value="Calcium ATPase, transduction domain A"/>
    <property type="match status" value="1"/>
</dbReference>
<feature type="transmembrane region" description="Helical" evidence="15">
    <location>
        <begin position="430"/>
        <end position="450"/>
    </location>
</feature>
<comment type="subcellular location">
    <subcellularLocation>
        <location evidence="1">Cell membrane</location>
        <topology evidence="1">Multi-pass membrane protein</topology>
    </subcellularLocation>
</comment>
<evidence type="ECO:0000256" key="9">
    <source>
        <dbReference type="ARBA" id="ARBA00022840"/>
    </source>
</evidence>
<proteinExistence type="inferred from homology"/>
<keyword evidence="7 15" id="KW-0479">Metal-binding</keyword>
<dbReference type="InterPro" id="IPR023299">
    <property type="entry name" value="ATPase_P-typ_cyto_dom_N"/>
</dbReference>
<dbReference type="RefSeq" id="WP_168875748.1">
    <property type="nucleotide sequence ID" value="NZ_JABAIM010000001.1"/>
</dbReference>
<dbReference type="NCBIfam" id="TIGR01494">
    <property type="entry name" value="ATPase_P-type"/>
    <property type="match status" value="1"/>
</dbReference>
<evidence type="ECO:0000256" key="15">
    <source>
        <dbReference type="RuleBase" id="RU362081"/>
    </source>
</evidence>
<evidence type="ECO:0000256" key="11">
    <source>
        <dbReference type="ARBA" id="ARBA00022967"/>
    </source>
</evidence>
<dbReference type="InterPro" id="IPR006121">
    <property type="entry name" value="HMA_dom"/>
</dbReference>
<dbReference type="Pfam" id="PF00122">
    <property type="entry name" value="E1-E2_ATPase"/>
    <property type="match status" value="1"/>
</dbReference>
<evidence type="ECO:0000256" key="10">
    <source>
        <dbReference type="ARBA" id="ARBA00022842"/>
    </source>
</evidence>
<comment type="caution">
    <text evidence="17">The sequence shown here is derived from an EMBL/GenBank/DDBJ whole genome shotgun (WGS) entry which is preliminary data.</text>
</comment>
<feature type="domain" description="HMA" evidence="16">
    <location>
        <begin position="94"/>
        <end position="160"/>
    </location>
</feature>
<dbReference type="SUPFAM" id="SSF55008">
    <property type="entry name" value="HMA, heavy metal-associated domain"/>
    <property type="match status" value="1"/>
</dbReference>
<dbReference type="InterPro" id="IPR023298">
    <property type="entry name" value="ATPase_P-typ_TM_dom_sf"/>
</dbReference>
<dbReference type="Gene3D" id="2.70.150.10">
    <property type="entry name" value="Calcium-transporting ATPase, cytoplasmic transduction domain A"/>
    <property type="match status" value="1"/>
</dbReference>
<dbReference type="Pfam" id="PF12156">
    <property type="entry name" value="ATPase-cat_bd"/>
    <property type="match status" value="1"/>
</dbReference>
<dbReference type="PRINTS" id="PR00119">
    <property type="entry name" value="CATATPASE"/>
</dbReference>
<name>A0A847S947_9NEIS</name>
<dbReference type="FunFam" id="2.70.150.10:FF:000002">
    <property type="entry name" value="Copper-transporting ATPase 1, putative"/>
    <property type="match status" value="1"/>
</dbReference>
<evidence type="ECO:0000256" key="13">
    <source>
        <dbReference type="ARBA" id="ARBA00023065"/>
    </source>
</evidence>
<keyword evidence="4 15" id="KW-1003">Cell membrane</keyword>
<keyword evidence="11" id="KW-1278">Translocase</keyword>
<dbReference type="PANTHER" id="PTHR43520">
    <property type="entry name" value="ATP7, ISOFORM B"/>
    <property type="match status" value="1"/>
</dbReference>
<feature type="transmembrane region" description="Helical" evidence="15">
    <location>
        <begin position="275"/>
        <end position="293"/>
    </location>
</feature>
<dbReference type="AlphaFoldDB" id="A0A847S947"/>
<dbReference type="InterPro" id="IPR023214">
    <property type="entry name" value="HAD_sf"/>
</dbReference>
<keyword evidence="14 15" id="KW-0472">Membrane</keyword>
<dbReference type="Proteomes" id="UP000587991">
    <property type="component" value="Unassembled WGS sequence"/>
</dbReference>
<feature type="transmembrane region" description="Helical" evidence="15">
    <location>
        <begin position="779"/>
        <end position="797"/>
    </location>
</feature>